<comment type="caution">
    <text evidence="2">The sequence shown here is derived from an EMBL/GenBank/DDBJ whole genome shotgun (WGS) entry which is preliminary data.</text>
</comment>
<dbReference type="RefSeq" id="WP_034948119.1">
    <property type="nucleotide sequence ID" value="NZ_JDST02000035.1"/>
</dbReference>
<dbReference type="Pfam" id="PF22513">
    <property type="entry name" value="FitA-like_RHH"/>
    <property type="match status" value="1"/>
</dbReference>
<dbReference type="EMBL" id="JDST02000035">
    <property type="protein sequence ID" value="KFB77066.1"/>
    <property type="molecule type" value="Genomic_DNA"/>
</dbReference>
<dbReference type="GO" id="GO:0006355">
    <property type="term" value="P:regulation of DNA-templated transcription"/>
    <property type="evidence" value="ECO:0007669"/>
    <property type="project" value="InterPro"/>
</dbReference>
<proteinExistence type="predicted"/>
<dbReference type="STRING" id="1453999.AW06_001825"/>
<keyword evidence="3" id="KW-1185">Reference proteome</keyword>
<evidence type="ECO:0000313" key="3">
    <source>
        <dbReference type="Proteomes" id="UP000021315"/>
    </source>
</evidence>
<organism evidence="2 3">
    <name type="scientific">Candidatus Accumulibacter cognatus</name>
    <dbReference type="NCBI Taxonomy" id="2954383"/>
    <lineage>
        <taxon>Bacteria</taxon>
        <taxon>Pseudomonadati</taxon>
        <taxon>Pseudomonadota</taxon>
        <taxon>Betaproteobacteria</taxon>
        <taxon>Candidatus Accumulibacter</taxon>
    </lineage>
</organism>
<dbReference type="InterPro" id="IPR013321">
    <property type="entry name" value="Arc_rbn_hlx_hlx"/>
</dbReference>
<evidence type="ECO:0000313" key="2">
    <source>
        <dbReference type="EMBL" id="KFB77066.1"/>
    </source>
</evidence>
<dbReference type="InterPro" id="IPR053853">
    <property type="entry name" value="FitA-like_RHH"/>
</dbReference>
<evidence type="ECO:0000259" key="1">
    <source>
        <dbReference type="Pfam" id="PF22513"/>
    </source>
</evidence>
<name>A0A080M804_9PROT</name>
<dbReference type="SUPFAM" id="SSF47598">
    <property type="entry name" value="Ribbon-helix-helix"/>
    <property type="match status" value="1"/>
</dbReference>
<protein>
    <recommendedName>
        <fullName evidence="1">Antitoxin FitA-like ribbon-helix-helix domain-containing protein</fullName>
    </recommendedName>
</protein>
<feature type="domain" description="Antitoxin FitA-like ribbon-helix-helix" evidence="1">
    <location>
        <begin position="4"/>
        <end position="40"/>
    </location>
</feature>
<accession>A0A080M804</accession>
<reference evidence="2" key="1">
    <citation type="submission" date="2014-02" db="EMBL/GenBank/DDBJ databases">
        <title>Expanding our view of genomic diversity in Candidatus Accumulibacter clades.</title>
        <authorList>
            <person name="Skennerton C.T."/>
            <person name="Barr J.J."/>
            <person name="Slater F.R."/>
            <person name="Bond P.L."/>
            <person name="Tyson G.W."/>
        </authorList>
    </citation>
    <scope>NUCLEOTIDE SEQUENCE [LARGE SCALE GENOMIC DNA]</scope>
</reference>
<dbReference type="AlphaFoldDB" id="A0A080M804"/>
<dbReference type="Gene3D" id="1.10.1220.10">
    <property type="entry name" value="Met repressor-like"/>
    <property type="match status" value="1"/>
</dbReference>
<dbReference type="Proteomes" id="UP000021315">
    <property type="component" value="Unassembled WGS sequence"/>
</dbReference>
<sequence length="81" mass="8884">MPTTITLKGIPDDLYARLKSAADVNHRSLNSEVIACLESVLMPRKATPAQHLAAIRAIRARLPQDGFDHAEIDALKKQGRP</sequence>
<gene>
    <name evidence="2" type="ORF">AW06_001825</name>
</gene>
<dbReference type="InterPro" id="IPR010985">
    <property type="entry name" value="Ribbon_hlx_hlx"/>
</dbReference>